<dbReference type="AlphaFoldDB" id="A0A9J6FGL7"/>
<proteinExistence type="predicted"/>
<dbReference type="EMBL" id="JABSTR010000001">
    <property type="protein sequence ID" value="KAH9362226.1"/>
    <property type="molecule type" value="Genomic_DNA"/>
</dbReference>
<gene>
    <name evidence="1" type="ORF">HPB48_002204</name>
</gene>
<name>A0A9J6FGL7_HAELO</name>
<organism evidence="1 2">
    <name type="scientific">Haemaphysalis longicornis</name>
    <name type="common">Bush tick</name>
    <dbReference type="NCBI Taxonomy" id="44386"/>
    <lineage>
        <taxon>Eukaryota</taxon>
        <taxon>Metazoa</taxon>
        <taxon>Ecdysozoa</taxon>
        <taxon>Arthropoda</taxon>
        <taxon>Chelicerata</taxon>
        <taxon>Arachnida</taxon>
        <taxon>Acari</taxon>
        <taxon>Parasitiformes</taxon>
        <taxon>Ixodida</taxon>
        <taxon>Ixodoidea</taxon>
        <taxon>Ixodidae</taxon>
        <taxon>Haemaphysalinae</taxon>
        <taxon>Haemaphysalis</taxon>
    </lineage>
</organism>
<dbReference type="Proteomes" id="UP000821853">
    <property type="component" value="Chromosome 1"/>
</dbReference>
<keyword evidence="2" id="KW-1185">Reference proteome</keyword>
<sequence>MLEVQCLATIDRNVTARKEAYDTGDEEVSVLDIKGLPTAASGPFGSSLDEGVSYVRESASIAGRLPCQTADMYYTLPQLHSRHNGIRLQTFSREVM</sequence>
<protein>
    <submittedName>
        <fullName evidence="1">Uncharacterized protein</fullName>
    </submittedName>
</protein>
<evidence type="ECO:0000313" key="2">
    <source>
        <dbReference type="Proteomes" id="UP000821853"/>
    </source>
</evidence>
<reference evidence="1 2" key="1">
    <citation type="journal article" date="2020" name="Cell">
        <title>Large-Scale Comparative Analyses of Tick Genomes Elucidate Their Genetic Diversity and Vector Capacities.</title>
        <authorList>
            <consortium name="Tick Genome and Microbiome Consortium (TIGMIC)"/>
            <person name="Jia N."/>
            <person name="Wang J."/>
            <person name="Shi W."/>
            <person name="Du L."/>
            <person name="Sun Y."/>
            <person name="Zhan W."/>
            <person name="Jiang J.F."/>
            <person name="Wang Q."/>
            <person name="Zhang B."/>
            <person name="Ji P."/>
            <person name="Bell-Sakyi L."/>
            <person name="Cui X.M."/>
            <person name="Yuan T.T."/>
            <person name="Jiang B.G."/>
            <person name="Yang W.F."/>
            <person name="Lam T.T."/>
            <person name="Chang Q.C."/>
            <person name="Ding S.J."/>
            <person name="Wang X.J."/>
            <person name="Zhu J.G."/>
            <person name="Ruan X.D."/>
            <person name="Zhao L."/>
            <person name="Wei J.T."/>
            <person name="Ye R.Z."/>
            <person name="Que T.C."/>
            <person name="Du C.H."/>
            <person name="Zhou Y.H."/>
            <person name="Cheng J.X."/>
            <person name="Dai P.F."/>
            <person name="Guo W.B."/>
            <person name="Han X.H."/>
            <person name="Huang E.J."/>
            <person name="Li L.F."/>
            <person name="Wei W."/>
            <person name="Gao Y.C."/>
            <person name="Liu J.Z."/>
            <person name="Shao H.Z."/>
            <person name="Wang X."/>
            <person name="Wang C.C."/>
            <person name="Yang T.C."/>
            <person name="Huo Q.B."/>
            <person name="Li W."/>
            <person name="Chen H.Y."/>
            <person name="Chen S.E."/>
            <person name="Zhou L.G."/>
            <person name="Ni X.B."/>
            <person name="Tian J.H."/>
            <person name="Sheng Y."/>
            <person name="Liu T."/>
            <person name="Pan Y.S."/>
            <person name="Xia L.Y."/>
            <person name="Li J."/>
            <person name="Zhao F."/>
            <person name="Cao W.C."/>
        </authorList>
    </citation>
    <scope>NUCLEOTIDE SEQUENCE [LARGE SCALE GENOMIC DNA]</scope>
    <source>
        <strain evidence="1">HaeL-2018</strain>
    </source>
</reference>
<accession>A0A9J6FGL7</accession>
<comment type="caution">
    <text evidence="1">The sequence shown here is derived from an EMBL/GenBank/DDBJ whole genome shotgun (WGS) entry which is preliminary data.</text>
</comment>
<dbReference type="VEuPathDB" id="VectorBase:HLOH_056878"/>
<dbReference type="OrthoDB" id="6500085at2759"/>
<evidence type="ECO:0000313" key="1">
    <source>
        <dbReference type="EMBL" id="KAH9362226.1"/>
    </source>
</evidence>